<evidence type="ECO:0000256" key="1">
    <source>
        <dbReference type="ARBA" id="ARBA00004173"/>
    </source>
</evidence>
<evidence type="ECO:0000256" key="4">
    <source>
        <dbReference type="ARBA" id="ARBA00022434"/>
    </source>
</evidence>
<dbReference type="OrthoDB" id="1897642at2759"/>
<dbReference type="GO" id="GO:0006826">
    <property type="term" value="P:iron ion transport"/>
    <property type="evidence" value="ECO:0007669"/>
    <property type="project" value="UniProtKB-KW"/>
</dbReference>
<dbReference type="EMBL" id="VIBQ01000013">
    <property type="protein sequence ID" value="KAB8345888.1"/>
    <property type="molecule type" value="Genomic_DNA"/>
</dbReference>
<evidence type="ECO:0000256" key="7">
    <source>
        <dbReference type="ARBA" id="ARBA00022946"/>
    </source>
</evidence>
<dbReference type="EC" id="1.16.3.1" evidence="3"/>
<evidence type="ECO:0000256" key="8">
    <source>
        <dbReference type="ARBA" id="ARBA00023002"/>
    </source>
</evidence>
<comment type="subcellular location">
    <subcellularLocation>
        <location evidence="1">Mitochondrion</location>
    </subcellularLocation>
</comment>
<dbReference type="GO" id="GO:0004322">
    <property type="term" value="F:ferroxidase activity"/>
    <property type="evidence" value="ECO:0007669"/>
    <property type="project" value="UniProtKB-EC"/>
</dbReference>
<dbReference type="AlphaFoldDB" id="A0A5N6KUD6"/>
<evidence type="ECO:0000313" key="15">
    <source>
        <dbReference type="EMBL" id="KAB8345888.1"/>
    </source>
</evidence>
<sequence length="207" mass="22995">MNMERCTARLLSHALATSKASIRPSASAIRPSTNFARATRANFVRTCTLQRHFHGTPRSAIEILDPASQPTTASQTAKTRPQQPSPQTDEEYAERSELFLEDLVDRLEDLAEQRADIEVEYSAGVLNCRLGDGRTYVLNKQPPNKQIWLSSPVSGPKRYDWVVEGEGMNEKQGSGRGSWIYLRDGSSLTELLKEELEVTVDAEGSQG</sequence>
<dbReference type="GO" id="GO:0005739">
    <property type="term" value="C:mitochondrion"/>
    <property type="evidence" value="ECO:0007669"/>
    <property type="project" value="UniProtKB-SubCell"/>
</dbReference>
<dbReference type="PANTHER" id="PTHR16821">
    <property type="entry name" value="FRATAXIN"/>
    <property type="match status" value="1"/>
</dbReference>
<feature type="compositionally biased region" description="Polar residues" evidence="14">
    <location>
        <begin position="68"/>
        <end position="87"/>
    </location>
</feature>
<dbReference type="GO" id="GO:0008198">
    <property type="term" value="F:ferrous iron binding"/>
    <property type="evidence" value="ECO:0007669"/>
    <property type="project" value="TreeGrafter"/>
</dbReference>
<evidence type="ECO:0000256" key="14">
    <source>
        <dbReference type="SAM" id="MobiDB-lite"/>
    </source>
</evidence>
<keyword evidence="5" id="KW-0813">Transport</keyword>
<organism evidence="15 16">
    <name type="scientific">Carpinus fangiana</name>
    <dbReference type="NCBI Taxonomy" id="176857"/>
    <lineage>
        <taxon>Eukaryota</taxon>
        <taxon>Viridiplantae</taxon>
        <taxon>Streptophyta</taxon>
        <taxon>Embryophyta</taxon>
        <taxon>Tracheophyta</taxon>
        <taxon>Spermatophyta</taxon>
        <taxon>Magnoliopsida</taxon>
        <taxon>eudicotyledons</taxon>
        <taxon>Gunneridae</taxon>
        <taxon>Pentapetalae</taxon>
        <taxon>rosids</taxon>
        <taxon>fabids</taxon>
        <taxon>Fagales</taxon>
        <taxon>Betulaceae</taxon>
        <taxon>Carpinus</taxon>
    </lineage>
</organism>
<dbReference type="GO" id="GO:0008199">
    <property type="term" value="F:ferric iron binding"/>
    <property type="evidence" value="ECO:0007669"/>
    <property type="project" value="InterPro"/>
</dbReference>
<evidence type="ECO:0000256" key="10">
    <source>
        <dbReference type="ARBA" id="ARBA00023065"/>
    </source>
</evidence>
<dbReference type="SUPFAM" id="SSF55387">
    <property type="entry name" value="Frataxin/Nqo15-like"/>
    <property type="match status" value="1"/>
</dbReference>
<dbReference type="Gene3D" id="3.30.920.10">
    <property type="entry name" value="Frataxin/CyaY"/>
    <property type="match status" value="1"/>
</dbReference>
<dbReference type="NCBIfam" id="TIGR03421">
    <property type="entry name" value="FeS_CyaY"/>
    <property type="match status" value="1"/>
</dbReference>
<dbReference type="PROSITE" id="PS50810">
    <property type="entry name" value="FRATAXIN_2"/>
    <property type="match status" value="1"/>
</dbReference>
<keyword evidence="8" id="KW-0560">Oxidoreductase</keyword>
<dbReference type="InterPro" id="IPR002908">
    <property type="entry name" value="Frataxin/CyaY"/>
</dbReference>
<dbReference type="InterPro" id="IPR017789">
    <property type="entry name" value="Frataxin"/>
</dbReference>
<keyword evidence="9" id="KW-0408">Iron</keyword>
<keyword evidence="16" id="KW-1185">Reference proteome</keyword>
<dbReference type="GO" id="GO:0016226">
    <property type="term" value="P:iron-sulfur cluster assembly"/>
    <property type="evidence" value="ECO:0007669"/>
    <property type="project" value="InterPro"/>
</dbReference>
<feature type="region of interest" description="Disordered" evidence="14">
    <location>
        <begin position="68"/>
        <end position="93"/>
    </location>
</feature>
<dbReference type="Proteomes" id="UP000327013">
    <property type="component" value="Unassembled WGS sequence"/>
</dbReference>
<comment type="catalytic activity">
    <reaction evidence="12">
        <text>4 Fe(2+) + O2 + 4 H(+) = 4 Fe(3+) + 2 H2O</text>
        <dbReference type="Rhea" id="RHEA:11148"/>
        <dbReference type="ChEBI" id="CHEBI:15377"/>
        <dbReference type="ChEBI" id="CHEBI:15378"/>
        <dbReference type="ChEBI" id="CHEBI:15379"/>
        <dbReference type="ChEBI" id="CHEBI:29033"/>
        <dbReference type="ChEBI" id="CHEBI:29034"/>
        <dbReference type="EC" id="1.16.3.1"/>
    </reaction>
</comment>
<evidence type="ECO:0000256" key="11">
    <source>
        <dbReference type="ARBA" id="ARBA00023128"/>
    </source>
</evidence>
<evidence type="ECO:0000256" key="5">
    <source>
        <dbReference type="ARBA" id="ARBA00022448"/>
    </source>
</evidence>
<keyword evidence="6" id="KW-0410">Iron transport</keyword>
<dbReference type="GO" id="GO:0006879">
    <property type="term" value="P:intracellular iron ion homeostasis"/>
    <property type="evidence" value="ECO:0007669"/>
    <property type="project" value="UniProtKB-KW"/>
</dbReference>
<evidence type="ECO:0000256" key="6">
    <source>
        <dbReference type="ARBA" id="ARBA00022496"/>
    </source>
</evidence>
<evidence type="ECO:0000256" key="2">
    <source>
        <dbReference type="ARBA" id="ARBA00008183"/>
    </source>
</evidence>
<keyword evidence="7" id="KW-0809">Transit peptide</keyword>
<name>A0A5N6KUD6_9ROSI</name>
<gene>
    <name evidence="15" type="ORF">FH972_022943</name>
</gene>
<protein>
    <recommendedName>
        <fullName evidence="3">ferroxidase</fullName>
        <ecNumber evidence="3">1.16.3.1</ecNumber>
    </recommendedName>
</protein>
<keyword evidence="10" id="KW-0406">Ion transport</keyword>
<dbReference type="Pfam" id="PF01491">
    <property type="entry name" value="Frataxin_Cyay"/>
    <property type="match status" value="1"/>
</dbReference>
<comment type="similarity">
    <text evidence="2">Belongs to the frataxin family.</text>
</comment>
<comment type="caution">
    <text evidence="15">The sequence shown here is derived from an EMBL/GenBank/DDBJ whole genome shotgun (WGS) entry which is preliminary data.</text>
</comment>
<evidence type="ECO:0000256" key="12">
    <source>
        <dbReference type="ARBA" id="ARBA00047990"/>
    </source>
</evidence>
<evidence type="ECO:0000256" key="3">
    <source>
        <dbReference type="ARBA" id="ARBA00013107"/>
    </source>
</evidence>
<dbReference type="PANTHER" id="PTHR16821:SF2">
    <property type="entry name" value="FRATAXIN, MITOCHONDRIAL"/>
    <property type="match status" value="1"/>
</dbReference>
<proteinExistence type="inferred from homology"/>
<evidence type="ECO:0000256" key="13">
    <source>
        <dbReference type="SAM" id="Coils"/>
    </source>
</evidence>
<dbReference type="PROSITE" id="PS01344">
    <property type="entry name" value="FRATAXIN_1"/>
    <property type="match status" value="1"/>
</dbReference>
<evidence type="ECO:0000313" key="16">
    <source>
        <dbReference type="Proteomes" id="UP000327013"/>
    </source>
</evidence>
<dbReference type="InterPro" id="IPR036524">
    <property type="entry name" value="Frataxin/CyaY_sf"/>
</dbReference>
<reference evidence="15 16" key="1">
    <citation type="submission" date="2019-06" db="EMBL/GenBank/DDBJ databases">
        <title>A chromosomal-level reference genome of Carpinus fangiana (Coryloideae, Betulaceae).</title>
        <authorList>
            <person name="Yang X."/>
            <person name="Wang Z."/>
            <person name="Zhang L."/>
            <person name="Hao G."/>
            <person name="Liu J."/>
            <person name="Yang Y."/>
        </authorList>
    </citation>
    <scope>NUCLEOTIDE SEQUENCE [LARGE SCALE GENOMIC DNA]</scope>
    <source>
        <strain evidence="15">Cfa_2016G</strain>
        <tissue evidence="15">Leaf</tissue>
    </source>
</reference>
<accession>A0A5N6KUD6</accession>
<dbReference type="GO" id="GO:0051537">
    <property type="term" value="F:2 iron, 2 sulfur cluster binding"/>
    <property type="evidence" value="ECO:0007669"/>
    <property type="project" value="TreeGrafter"/>
</dbReference>
<dbReference type="SMART" id="SM01219">
    <property type="entry name" value="Frataxin_Cyay"/>
    <property type="match status" value="1"/>
</dbReference>
<keyword evidence="4" id="KW-0409">Iron storage</keyword>
<dbReference type="InterPro" id="IPR020895">
    <property type="entry name" value="Frataxin_CS"/>
</dbReference>
<dbReference type="FunFam" id="3.30.920.10:FF:000004">
    <property type="entry name" value="Mitochondrial chaperone Frataxin"/>
    <property type="match status" value="1"/>
</dbReference>
<keyword evidence="11" id="KW-0496">Mitochondrion</keyword>
<keyword evidence="13" id="KW-0175">Coiled coil</keyword>
<dbReference type="NCBIfam" id="TIGR03422">
    <property type="entry name" value="mito_frataxin"/>
    <property type="match status" value="1"/>
</dbReference>
<dbReference type="GO" id="GO:0034986">
    <property type="term" value="F:iron chaperone activity"/>
    <property type="evidence" value="ECO:0007669"/>
    <property type="project" value="TreeGrafter"/>
</dbReference>
<evidence type="ECO:0000256" key="9">
    <source>
        <dbReference type="ARBA" id="ARBA00023004"/>
    </source>
</evidence>
<feature type="coiled-coil region" evidence="13">
    <location>
        <begin position="93"/>
        <end position="120"/>
    </location>
</feature>